<dbReference type="InterPro" id="IPR023214">
    <property type="entry name" value="HAD_sf"/>
</dbReference>
<keyword evidence="4" id="KW-0813">Transport</keyword>
<dbReference type="PRINTS" id="PR00119">
    <property type="entry name" value="CATATPASE"/>
</dbReference>
<dbReference type="SUPFAM" id="SSF81653">
    <property type="entry name" value="Calcium ATPase, transduction domain A"/>
    <property type="match status" value="1"/>
</dbReference>
<dbReference type="AlphaFoldDB" id="A0A3D9Z8L2"/>
<keyword evidence="17" id="KW-1185">Reference proteome</keyword>
<evidence type="ECO:0000256" key="1">
    <source>
        <dbReference type="ARBA" id="ARBA00004651"/>
    </source>
</evidence>
<feature type="transmembrane region" description="Helical" evidence="14">
    <location>
        <begin position="378"/>
        <end position="400"/>
    </location>
</feature>
<gene>
    <name evidence="16" type="ORF">DES32_1249</name>
</gene>
<feature type="transmembrane region" description="Helical" evidence="14">
    <location>
        <begin position="160"/>
        <end position="184"/>
    </location>
</feature>
<evidence type="ECO:0000256" key="10">
    <source>
        <dbReference type="ARBA" id="ARBA00022967"/>
    </source>
</evidence>
<dbReference type="OrthoDB" id="391538at2"/>
<keyword evidence="8 14" id="KW-0547">Nucleotide-binding</keyword>
<dbReference type="InterPro" id="IPR059000">
    <property type="entry name" value="ATPase_P-type_domA"/>
</dbReference>
<evidence type="ECO:0000256" key="11">
    <source>
        <dbReference type="ARBA" id="ARBA00022989"/>
    </source>
</evidence>
<dbReference type="GO" id="GO:0005886">
    <property type="term" value="C:plasma membrane"/>
    <property type="evidence" value="ECO:0007669"/>
    <property type="project" value="UniProtKB-SubCell"/>
</dbReference>
<dbReference type="Proteomes" id="UP000256900">
    <property type="component" value="Unassembled WGS sequence"/>
</dbReference>
<dbReference type="Pfam" id="PF00403">
    <property type="entry name" value="HMA"/>
    <property type="match status" value="1"/>
</dbReference>
<dbReference type="SUPFAM" id="SSF81665">
    <property type="entry name" value="Calcium ATPase, transmembrane domain M"/>
    <property type="match status" value="1"/>
</dbReference>
<dbReference type="GO" id="GO:0055070">
    <property type="term" value="P:copper ion homeostasis"/>
    <property type="evidence" value="ECO:0007669"/>
    <property type="project" value="TreeGrafter"/>
</dbReference>
<dbReference type="EC" id="7.2.2.8" evidence="3"/>
<dbReference type="NCBIfam" id="TIGR01494">
    <property type="entry name" value="ATPase_P-type"/>
    <property type="match status" value="1"/>
</dbReference>
<name>A0A3D9Z8L2_9HYPH</name>
<evidence type="ECO:0000256" key="12">
    <source>
        <dbReference type="ARBA" id="ARBA00023065"/>
    </source>
</evidence>
<dbReference type="RefSeq" id="WP_115835807.1">
    <property type="nucleotide sequence ID" value="NZ_CP025086.1"/>
</dbReference>
<feature type="transmembrane region" description="Helical" evidence="14">
    <location>
        <begin position="722"/>
        <end position="741"/>
    </location>
</feature>
<dbReference type="InterPro" id="IPR036412">
    <property type="entry name" value="HAD-like_sf"/>
</dbReference>
<dbReference type="PANTHER" id="PTHR43520:SF8">
    <property type="entry name" value="P-TYPE CU(+) TRANSPORTER"/>
    <property type="match status" value="1"/>
</dbReference>
<sequence length="778" mass="80226">MTITPLDATPKVGINLKIGGMSCASCVNRVEKALQGVPGVVSANVNLARESARVTATPGTATVADLAKAVEKAGYSAWLEKPAVLGQSHAHHDMAHHHMDDHDMAGMQGGMDHMHHGGPDRSQLILAAVLTVPVVLMAMVPDMVPSLDTYIRTHIGIFPWRLIEAVLTTIVLFGPGLVFFKIGVPALLRGAPEMNSLVALGSFAAWAYSLVATFAPEIFPEGTANVYFEAAAVISTLILLGRFLEARARGEAGSAIEHLLRLAPDTATVLRAGAPVSVKLDTIVPGDVLLVRPGDRVPLDGEVTDGSSLVDESMLTGESRPVNKAVGAEVFGGTVNGNGSLTVRVTKVGADTVLARIVHMVGEAQGAKLPVQALVDKVTGWFVPAVIAIALLTFVLWFAFGPRPSLAFAVVNMVAVLIVACPCAMGLATPVSVMVAMGRSAQLGILFRDATALQTLRDVKTVAFDKTGTLTEGHPALTDIQVSPGFDEGEVVAFAAAVEALSEHPLGKALVAAAQTRGLTIPKADDFHATPGFGVAATIGGNAVAIGSARFMAKLGVDISTFDAAAGQLSAAGKSPLFVAVNNRAAAIFAVADPLKPSAAPAIAALKKDGLSLAMVTGDRKATAEAVARTLGIDKVEAEILPEGKADAVKALRPANGKIAFVGDGINDAPALAAADVGLAVGTGTDIAIETADVVLMRGDLGAVAGAIDLSRATLRNIAQNLFWAFGYNVILIPVAAGALYGFGHILLSPMLAAAAMAFSSIFVVGNALRLRRFTPRV</sequence>
<dbReference type="InterPro" id="IPR008250">
    <property type="entry name" value="ATPase_P-typ_transduc_dom_A_sf"/>
</dbReference>
<dbReference type="GO" id="GO:0060003">
    <property type="term" value="P:copper ion export"/>
    <property type="evidence" value="ECO:0007669"/>
    <property type="project" value="UniProtKB-ARBA"/>
</dbReference>
<dbReference type="SUPFAM" id="SSF55008">
    <property type="entry name" value="HMA, heavy metal-associated domain"/>
    <property type="match status" value="1"/>
</dbReference>
<dbReference type="Pfam" id="PF00122">
    <property type="entry name" value="E1-E2_ATPase"/>
    <property type="match status" value="1"/>
</dbReference>
<dbReference type="FunFam" id="3.30.70.100:FF:000005">
    <property type="entry name" value="Copper-exporting P-type ATPase A"/>
    <property type="match status" value="1"/>
</dbReference>
<protein>
    <recommendedName>
        <fullName evidence="3">P-type Cu(+) transporter</fullName>
        <ecNumber evidence="3">7.2.2.8</ecNumber>
    </recommendedName>
</protein>
<dbReference type="GO" id="GO:0016887">
    <property type="term" value="F:ATP hydrolysis activity"/>
    <property type="evidence" value="ECO:0007669"/>
    <property type="project" value="InterPro"/>
</dbReference>
<dbReference type="GO" id="GO:0140581">
    <property type="term" value="F:P-type monovalent copper transporter activity"/>
    <property type="evidence" value="ECO:0007669"/>
    <property type="project" value="UniProtKB-EC"/>
</dbReference>
<keyword evidence="11 14" id="KW-1133">Transmembrane helix</keyword>
<dbReference type="Gene3D" id="3.40.50.1000">
    <property type="entry name" value="HAD superfamily/HAD-like"/>
    <property type="match status" value="1"/>
</dbReference>
<feature type="transmembrane region" description="Helical" evidence="14">
    <location>
        <begin position="747"/>
        <end position="769"/>
    </location>
</feature>
<dbReference type="NCBIfam" id="TIGR01525">
    <property type="entry name" value="ATPase-IB_hvy"/>
    <property type="match status" value="1"/>
</dbReference>
<organism evidence="16 17">
    <name type="scientific">Methylovirgula ligni</name>
    <dbReference type="NCBI Taxonomy" id="569860"/>
    <lineage>
        <taxon>Bacteria</taxon>
        <taxon>Pseudomonadati</taxon>
        <taxon>Pseudomonadota</taxon>
        <taxon>Alphaproteobacteria</taxon>
        <taxon>Hyphomicrobiales</taxon>
        <taxon>Beijerinckiaceae</taxon>
        <taxon>Methylovirgula</taxon>
    </lineage>
</organism>
<dbReference type="NCBIfam" id="TIGR01511">
    <property type="entry name" value="ATPase-IB1_Cu"/>
    <property type="match status" value="1"/>
</dbReference>
<dbReference type="SFLD" id="SFLDF00027">
    <property type="entry name" value="p-type_atpase"/>
    <property type="match status" value="1"/>
</dbReference>
<dbReference type="InterPro" id="IPR036163">
    <property type="entry name" value="HMA_dom_sf"/>
</dbReference>
<keyword evidence="9 14" id="KW-0067">ATP-binding</keyword>
<feature type="transmembrane region" description="Helical" evidence="14">
    <location>
        <begin position="406"/>
        <end position="429"/>
    </location>
</feature>
<dbReference type="Gene3D" id="3.30.70.100">
    <property type="match status" value="1"/>
</dbReference>
<dbReference type="InterPro" id="IPR023298">
    <property type="entry name" value="ATPase_P-typ_TM_dom_sf"/>
</dbReference>
<evidence type="ECO:0000256" key="9">
    <source>
        <dbReference type="ARBA" id="ARBA00022840"/>
    </source>
</evidence>
<accession>A0A3D9Z8L2</accession>
<evidence type="ECO:0000313" key="16">
    <source>
        <dbReference type="EMBL" id="REF87626.1"/>
    </source>
</evidence>
<keyword evidence="12" id="KW-0406">Ion transport</keyword>
<evidence type="ECO:0000256" key="5">
    <source>
        <dbReference type="ARBA" id="ARBA00022475"/>
    </source>
</evidence>
<dbReference type="EMBL" id="QUMO01000002">
    <property type="protein sequence ID" value="REF87626.1"/>
    <property type="molecule type" value="Genomic_DNA"/>
</dbReference>
<evidence type="ECO:0000313" key="17">
    <source>
        <dbReference type="Proteomes" id="UP000256900"/>
    </source>
</evidence>
<evidence type="ECO:0000256" key="4">
    <source>
        <dbReference type="ARBA" id="ARBA00022448"/>
    </source>
</evidence>
<keyword evidence="13 14" id="KW-0472">Membrane</keyword>
<evidence type="ECO:0000256" key="6">
    <source>
        <dbReference type="ARBA" id="ARBA00022692"/>
    </source>
</evidence>
<evidence type="ECO:0000256" key="14">
    <source>
        <dbReference type="RuleBase" id="RU362081"/>
    </source>
</evidence>
<dbReference type="SFLD" id="SFLDS00003">
    <property type="entry name" value="Haloacid_Dehalogenase"/>
    <property type="match status" value="1"/>
</dbReference>
<proteinExistence type="inferred from homology"/>
<dbReference type="InterPro" id="IPR006121">
    <property type="entry name" value="HMA_dom"/>
</dbReference>
<dbReference type="SFLD" id="SFLDG00002">
    <property type="entry name" value="C1.7:_P-type_atpase_like"/>
    <property type="match status" value="1"/>
</dbReference>
<dbReference type="PROSITE" id="PS01047">
    <property type="entry name" value="HMA_1"/>
    <property type="match status" value="1"/>
</dbReference>
<comment type="similarity">
    <text evidence="2 14">Belongs to the cation transport ATPase (P-type) (TC 3.A.3) family. Type IB subfamily.</text>
</comment>
<dbReference type="SUPFAM" id="SSF56784">
    <property type="entry name" value="HAD-like"/>
    <property type="match status" value="1"/>
</dbReference>
<evidence type="ECO:0000259" key="15">
    <source>
        <dbReference type="PROSITE" id="PS50846"/>
    </source>
</evidence>
<keyword evidence="7 14" id="KW-0479">Metal-binding</keyword>
<dbReference type="InterPro" id="IPR017969">
    <property type="entry name" value="Heavy-metal-associated_CS"/>
</dbReference>
<evidence type="ECO:0000256" key="3">
    <source>
        <dbReference type="ARBA" id="ARBA00012517"/>
    </source>
</evidence>
<comment type="subcellular location">
    <subcellularLocation>
        <location evidence="1">Cell membrane</location>
        <topology evidence="1">Multi-pass membrane protein</topology>
    </subcellularLocation>
</comment>
<dbReference type="PANTHER" id="PTHR43520">
    <property type="entry name" value="ATP7, ISOFORM B"/>
    <property type="match status" value="1"/>
</dbReference>
<dbReference type="InterPro" id="IPR018303">
    <property type="entry name" value="ATPase_P-typ_P_site"/>
</dbReference>
<dbReference type="Gene3D" id="2.70.150.10">
    <property type="entry name" value="Calcium-transporting ATPase, cytoplasmic transduction domain A"/>
    <property type="match status" value="1"/>
</dbReference>
<evidence type="ECO:0000256" key="13">
    <source>
        <dbReference type="ARBA" id="ARBA00023136"/>
    </source>
</evidence>
<dbReference type="GO" id="GO:0005507">
    <property type="term" value="F:copper ion binding"/>
    <property type="evidence" value="ECO:0007669"/>
    <property type="project" value="TreeGrafter"/>
</dbReference>
<dbReference type="InterPro" id="IPR023299">
    <property type="entry name" value="ATPase_P-typ_cyto_dom_N"/>
</dbReference>
<feature type="domain" description="HMA" evidence="15">
    <location>
        <begin position="12"/>
        <end position="78"/>
    </location>
</feature>
<dbReference type="GO" id="GO:0005524">
    <property type="term" value="F:ATP binding"/>
    <property type="evidence" value="ECO:0007669"/>
    <property type="project" value="UniProtKB-UniRule"/>
</dbReference>
<evidence type="ECO:0000256" key="7">
    <source>
        <dbReference type="ARBA" id="ARBA00022723"/>
    </source>
</evidence>
<dbReference type="InterPro" id="IPR044492">
    <property type="entry name" value="P_typ_ATPase_HD_dom"/>
</dbReference>
<evidence type="ECO:0000256" key="2">
    <source>
        <dbReference type="ARBA" id="ARBA00006024"/>
    </source>
</evidence>
<keyword evidence="5 14" id="KW-1003">Cell membrane</keyword>
<dbReference type="InterPro" id="IPR001757">
    <property type="entry name" value="P_typ_ATPase"/>
</dbReference>
<dbReference type="CDD" id="cd02094">
    <property type="entry name" value="P-type_ATPase_Cu-like"/>
    <property type="match status" value="1"/>
</dbReference>
<comment type="caution">
    <text evidence="16">The sequence shown here is derived from an EMBL/GenBank/DDBJ whole genome shotgun (WGS) entry which is preliminary data.</text>
</comment>
<dbReference type="InterPro" id="IPR027256">
    <property type="entry name" value="P-typ_ATPase_IB"/>
</dbReference>
<feature type="transmembrane region" description="Helical" evidence="14">
    <location>
        <begin position="196"/>
        <end position="214"/>
    </location>
</feature>
<feature type="transmembrane region" description="Helical" evidence="14">
    <location>
        <begin position="124"/>
        <end position="140"/>
    </location>
</feature>
<dbReference type="PROSITE" id="PS50846">
    <property type="entry name" value="HMA_2"/>
    <property type="match status" value="1"/>
</dbReference>
<reference evidence="16 17" key="1">
    <citation type="submission" date="2018-08" db="EMBL/GenBank/DDBJ databases">
        <title>Genomic Encyclopedia of Type Strains, Phase IV (KMG-IV): sequencing the most valuable type-strain genomes for metagenomic binning, comparative biology and taxonomic classification.</title>
        <authorList>
            <person name="Goeker M."/>
        </authorList>
    </citation>
    <scope>NUCLEOTIDE SEQUENCE [LARGE SCALE GENOMIC DNA]</scope>
    <source>
        <strain evidence="16 17">BW863</strain>
    </source>
</reference>
<dbReference type="FunFam" id="2.70.150.10:FF:000020">
    <property type="entry name" value="Copper-exporting P-type ATPase A"/>
    <property type="match status" value="1"/>
</dbReference>
<dbReference type="Gene3D" id="3.40.1110.10">
    <property type="entry name" value="Calcium-transporting ATPase, cytoplasmic domain N"/>
    <property type="match status" value="1"/>
</dbReference>
<dbReference type="PROSITE" id="PS00154">
    <property type="entry name" value="ATPASE_E1_E2"/>
    <property type="match status" value="1"/>
</dbReference>
<feature type="transmembrane region" description="Helical" evidence="14">
    <location>
        <begin position="226"/>
        <end position="244"/>
    </location>
</feature>
<dbReference type="PRINTS" id="PR00943">
    <property type="entry name" value="CUATPASE"/>
</dbReference>
<dbReference type="GO" id="GO:0043682">
    <property type="term" value="F:P-type divalent copper transporter activity"/>
    <property type="evidence" value="ECO:0007669"/>
    <property type="project" value="TreeGrafter"/>
</dbReference>
<dbReference type="CDD" id="cd00371">
    <property type="entry name" value="HMA"/>
    <property type="match status" value="1"/>
</dbReference>
<dbReference type="Pfam" id="PF00702">
    <property type="entry name" value="Hydrolase"/>
    <property type="match status" value="1"/>
</dbReference>
<keyword evidence="10" id="KW-1278">Translocase</keyword>
<keyword evidence="6 14" id="KW-0812">Transmembrane</keyword>
<evidence type="ECO:0000256" key="8">
    <source>
        <dbReference type="ARBA" id="ARBA00022741"/>
    </source>
</evidence>